<evidence type="ECO:0000256" key="5">
    <source>
        <dbReference type="ARBA" id="ARBA00022598"/>
    </source>
</evidence>
<dbReference type="EC" id="6.1.1.22" evidence="3"/>
<gene>
    <name evidence="15" type="primary">DED81</name>
    <name evidence="15" type="ORF">IWW39_001948</name>
</gene>
<comment type="subcellular location">
    <subcellularLocation>
        <location evidence="1">Cytoplasm</location>
    </subcellularLocation>
</comment>
<evidence type="ECO:0000256" key="9">
    <source>
        <dbReference type="ARBA" id="ARBA00023146"/>
    </source>
</evidence>
<name>A0A9W8GL42_9FUNG</name>
<organism evidence="15 16">
    <name type="scientific">Coemansia spiralis</name>
    <dbReference type="NCBI Taxonomy" id="417178"/>
    <lineage>
        <taxon>Eukaryota</taxon>
        <taxon>Fungi</taxon>
        <taxon>Fungi incertae sedis</taxon>
        <taxon>Zoopagomycota</taxon>
        <taxon>Kickxellomycotina</taxon>
        <taxon>Kickxellomycetes</taxon>
        <taxon>Kickxellales</taxon>
        <taxon>Kickxellaceae</taxon>
        <taxon>Coemansia</taxon>
    </lineage>
</organism>
<evidence type="ECO:0000256" key="13">
    <source>
        <dbReference type="SAM" id="MobiDB-lite"/>
    </source>
</evidence>
<dbReference type="InterPro" id="IPR004364">
    <property type="entry name" value="Aa-tRNA-synt_II"/>
</dbReference>
<dbReference type="GO" id="GO:0003676">
    <property type="term" value="F:nucleic acid binding"/>
    <property type="evidence" value="ECO:0007669"/>
    <property type="project" value="InterPro"/>
</dbReference>
<feature type="domain" description="Aminoacyl-transfer RNA synthetases class-II family profile" evidence="14">
    <location>
        <begin position="273"/>
        <end position="569"/>
    </location>
</feature>
<dbReference type="PANTHER" id="PTHR22594:SF16">
    <property type="entry name" value="ASPARAGINE--TRNA LIGASE, CYTOPLASMIC"/>
    <property type="match status" value="1"/>
</dbReference>
<dbReference type="InterPro" id="IPR048952">
    <property type="entry name" value="AsnRS_N"/>
</dbReference>
<dbReference type="Pfam" id="PF00152">
    <property type="entry name" value="tRNA-synt_2"/>
    <property type="match status" value="1"/>
</dbReference>
<keyword evidence="9" id="KW-0030">Aminoacyl-tRNA synthetase</keyword>
<keyword evidence="16" id="KW-1185">Reference proteome</keyword>
<evidence type="ECO:0000256" key="4">
    <source>
        <dbReference type="ARBA" id="ARBA00022490"/>
    </source>
</evidence>
<sequence>MSTDELVSKTAQFSLSDNFLFVDETAGSDETGCGTQCSPYQTPVAAVTLIVSMPEEKQLSFKIAIKKAGEAEYAEITASALKKARKSQEIAAKKAKKQAEQSSKDKEQNEAREAEEQRRLDESKKVVLTEDSSLPAAQLIRIQDTVERRDTRVKVFGWVHRQRVQGKDMMFVVLRDGTGFLQCVMTDRLCHSFDALTLTLESAIAVYGVIREVPAGKTAPDGHELIVDYWQVVGKAPGGDDSFSNRVSEESDPSLLLQQRHLVLRGDRASSILKVRARVMRAFRDHFDGNGYFEVTPPCMVQTEVEGGSTLFEFDYYGEKAYLTQSSQLYLETCLPSMGAVYTLSESYRAEKSNTRRHLSEYTHCEAEIPFISFNDLLDTIEAMVKGVVKRVWEEPATRAMITQLNPEFKPYTEPFVRMRYEEAIKWLNDQGVKRAEDGLDFEFGDDIPEAPERKMTDAIGKPILLTHFPGPIKAFYMPATKEDPRVTESVDLLMPGVGEVVGGSMRIWDHDQLLAAFQRQGLNPDVYYWYLDQRKYGTCPHGGFGLGIERFIAWITNSRTVRDCCLYPRFVGRCQP</sequence>
<dbReference type="Pfam" id="PF20917">
    <property type="entry name" value="AsnRS_N"/>
    <property type="match status" value="1"/>
</dbReference>
<dbReference type="CDD" id="cd04323">
    <property type="entry name" value="AsnRS_cyto_like_N"/>
    <property type="match status" value="1"/>
</dbReference>
<comment type="caution">
    <text evidence="15">The sequence shown here is derived from an EMBL/GenBank/DDBJ whole genome shotgun (WGS) entry which is preliminary data.</text>
</comment>
<evidence type="ECO:0000256" key="11">
    <source>
        <dbReference type="ARBA" id="ARBA00039867"/>
    </source>
</evidence>
<dbReference type="GO" id="GO:0005737">
    <property type="term" value="C:cytoplasm"/>
    <property type="evidence" value="ECO:0007669"/>
    <property type="project" value="UniProtKB-SubCell"/>
</dbReference>
<dbReference type="Gene3D" id="2.40.50.140">
    <property type="entry name" value="Nucleic acid-binding proteins"/>
    <property type="match status" value="1"/>
</dbReference>
<dbReference type="FunFam" id="3.30.930.10:FF:000040">
    <property type="entry name" value="Asparagine--tRNA ligase, cytoplasmic"/>
    <property type="match status" value="1"/>
</dbReference>
<evidence type="ECO:0000313" key="16">
    <source>
        <dbReference type="Proteomes" id="UP001151516"/>
    </source>
</evidence>
<dbReference type="InterPro" id="IPR045864">
    <property type="entry name" value="aa-tRNA-synth_II/BPL/LPL"/>
</dbReference>
<reference evidence="15" key="1">
    <citation type="submission" date="2022-07" db="EMBL/GenBank/DDBJ databases">
        <title>Phylogenomic reconstructions and comparative analyses of Kickxellomycotina fungi.</title>
        <authorList>
            <person name="Reynolds N.K."/>
            <person name="Stajich J.E."/>
            <person name="Barry K."/>
            <person name="Grigoriev I.V."/>
            <person name="Crous P."/>
            <person name="Smith M.E."/>
        </authorList>
    </citation>
    <scope>NUCLEOTIDE SEQUENCE</scope>
    <source>
        <strain evidence="15">CBS 109367</strain>
    </source>
</reference>
<dbReference type="GO" id="GO:0005524">
    <property type="term" value="F:ATP binding"/>
    <property type="evidence" value="ECO:0007669"/>
    <property type="project" value="UniProtKB-KW"/>
</dbReference>
<evidence type="ECO:0000313" key="15">
    <source>
        <dbReference type="EMBL" id="KAJ2688807.1"/>
    </source>
</evidence>
<dbReference type="PRINTS" id="PR01042">
    <property type="entry name" value="TRNASYNTHASP"/>
</dbReference>
<dbReference type="SUPFAM" id="SSF55681">
    <property type="entry name" value="Class II aaRS and biotin synthetases"/>
    <property type="match status" value="1"/>
</dbReference>
<dbReference type="InterPro" id="IPR002312">
    <property type="entry name" value="Asp/Asn-tRNA-synth_IIb"/>
</dbReference>
<evidence type="ECO:0000256" key="6">
    <source>
        <dbReference type="ARBA" id="ARBA00022741"/>
    </source>
</evidence>
<comment type="catalytic activity">
    <reaction evidence="12">
        <text>tRNA(Asn) + L-asparagine + ATP = L-asparaginyl-tRNA(Asn) + AMP + diphosphate + H(+)</text>
        <dbReference type="Rhea" id="RHEA:11180"/>
        <dbReference type="Rhea" id="RHEA-COMP:9659"/>
        <dbReference type="Rhea" id="RHEA-COMP:9674"/>
        <dbReference type="ChEBI" id="CHEBI:15378"/>
        <dbReference type="ChEBI" id="CHEBI:30616"/>
        <dbReference type="ChEBI" id="CHEBI:33019"/>
        <dbReference type="ChEBI" id="CHEBI:58048"/>
        <dbReference type="ChEBI" id="CHEBI:78442"/>
        <dbReference type="ChEBI" id="CHEBI:78515"/>
        <dbReference type="ChEBI" id="CHEBI:456215"/>
        <dbReference type="EC" id="6.1.1.22"/>
    </reaction>
</comment>
<keyword evidence="4" id="KW-0963">Cytoplasm</keyword>
<dbReference type="SUPFAM" id="SSF50249">
    <property type="entry name" value="Nucleic acid-binding proteins"/>
    <property type="match status" value="1"/>
</dbReference>
<feature type="region of interest" description="Disordered" evidence="13">
    <location>
        <begin position="92"/>
        <end position="124"/>
    </location>
</feature>
<dbReference type="OrthoDB" id="1931232at2759"/>
<keyword evidence="8" id="KW-0648">Protein biosynthesis</keyword>
<dbReference type="PANTHER" id="PTHR22594">
    <property type="entry name" value="ASPARTYL/LYSYL-TRNA SYNTHETASE"/>
    <property type="match status" value="1"/>
</dbReference>
<dbReference type="NCBIfam" id="TIGR00457">
    <property type="entry name" value="asnS"/>
    <property type="match status" value="1"/>
</dbReference>
<dbReference type="InterPro" id="IPR004365">
    <property type="entry name" value="NA-bd_OB_tRNA"/>
</dbReference>
<keyword evidence="7" id="KW-0067">ATP-binding</keyword>
<dbReference type="EMBL" id="JANBTX010000038">
    <property type="protein sequence ID" value="KAJ2688807.1"/>
    <property type="molecule type" value="Genomic_DNA"/>
</dbReference>
<keyword evidence="6" id="KW-0547">Nucleotide-binding</keyword>
<dbReference type="Proteomes" id="UP001151516">
    <property type="component" value="Unassembled WGS sequence"/>
</dbReference>
<dbReference type="PROSITE" id="PS50862">
    <property type="entry name" value="AA_TRNA_LIGASE_II"/>
    <property type="match status" value="1"/>
</dbReference>
<accession>A0A9W8GL42</accession>
<evidence type="ECO:0000256" key="2">
    <source>
        <dbReference type="ARBA" id="ARBA00008226"/>
    </source>
</evidence>
<dbReference type="FunFam" id="2.40.50.140:FF:000151">
    <property type="entry name" value="Asparagine--tRNA ligase, cytoplasmic"/>
    <property type="match status" value="1"/>
</dbReference>
<dbReference type="Gene3D" id="3.30.1910.20">
    <property type="entry name" value="asparaginyl-tRNA synthetase, N-terminal domain"/>
    <property type="match status" value="1"/>
</dbReference>
<dbReference type="Pfam" id="PF01336">
    <property type="entry name" value="tRNA_anti-codon"/>
    <property type="match status" value="1"/>
</dbReference>
<comment type="similarity">
    <text evidence="2">Belongs to the class-II aminoacyl-tRNA synthetase family.</text>
</comment>
<evidence type="ECO:0000256" key="1">
    <source>
        <dbReference type="ARBA" id="ARBA00004496"/>
    </source>
</evidence>
<dbReference type="AlphaFoldDB" id="A0A9W8GL42"/>
<evidence type="ECO:0000256" key="8">
    <source>
        <dbReference type="ARBA" id="ARBA00022917"/>
    </source>
</evidence>
<protein>
    <recommendedName>
        <fullName evidence="11">Asparagine--tRNA ligase, cytoplasmic</fullName>
        <ecNumber evidence="3">6.1.1.22</ecNumber>
    </recommendedName>
    <alternativeName>
        <fullName evidence="10">Asparaginyl-tRNA synthetase</fullName>
    </alternativeName>
</protein>
<evidence type="ECO:0000256" key="7">
    <source>
        <dbReference type="ARBA" id="ARBA00022840"/>
    </source>
</evidence>
<evidence type="ECO:0000256" key="3">
    <source>
        <dbReference type="ARBA" id="ARBA00012816"/>
    </source>
</evidence>
<dbReference type="GO" id="GO:0004816">
    <property type="term" value="F:asparagine-tRNA ligase activity"/>
    <property type="evidence" value="ECO:0007669"/>
    <property type="project" value="UniProtKB-EC"/>
</dbReference>
<evidence type="ECO:0000256" key="10">
    <source>
        <dbReference type="ARBA" id="ARBA00029886"/>
    </source>
</evidence>
<dbReference type="InterPro" id="IPR012340">
    <property type="entry name" value="NA-bd_OB-fold"/>
</dbReference>
<proteinExistence type="inferred from homology"/>
<dbReference type="InterPro" id="IPR006195">
    <property type="entry name" value="aa-tRNA-synth_II"/>
</dbReference>
<dbReference type="InterPro" id="IPR004522">
    <property type="entry name" value="Asn-tRNA-ligase"/>
</dbReference>
<evidence type="ECO:0000259" key="14">
    <source>
        <dbReference type="PROSITE" id="PS50862"/>
    </source>
</evidence>
<keyword evidence="5 15" id="KW-0436">Ligase</keyword>
<dbReference type="CDD" id="cd00776">
    <property type="entry name" value="AsxRS_core"/>
    <property type="match status" value="1"/>
</dbReference>
<dbReference type="GO" id="GO:0006421">
    <property type="term" value="P:asparaginyl-tRNA aminoacylation"/>
    <property type="evidence" value="ECO:0007669"/>
    <property type="project" value="InterPro"/>
</dbReference>
<dbReference type="Gene3D" id="3.30.930.10">
    <property type="entry name" value="Bira Bifunctional Protein, Domain 2"/>
    <property type="match status" value="1"/>
</dbReference>
<evidence type="ECO:0000256" key="12">
    <source>
        <dbReference type="ARBA" id="ARBA00047844"/>
    </source>
</evidence>